<evidence type="ECO:0000313" key="2">
    <source>
        <dbReference type="EMBL" id="CAI9172707.1"/>
    </source>
</evidence>
<protein>
    <submittedName>
        <fullName evidence="2">Uncharacterized protein</fullName>
    </submittedName>
</protein>
<gene>
    <name evidence="2" type="ORF">MRATA1EN1_LOCUS21669</name>
</gene>
<keyword evidence="3" id="KW-1185">Reference proteome</keyword>
<evidence type="ECO:0000313" key="3">
    <source>
        <dbReference type="Proteomes" id="UP001176941"/>
    </source>
</evidence>
<name>A0ABN8ZIW4_RANTA</name>
<sequence>MLVPKAQAALPGQNKTSFLDCSSIPRRRKSCYRLCSGHGALRGRGANLTRLCSSELVFLLTLYQLSLWSQCLLQDCSLASAPPGTVAMQVCPGCQDREPPNAAIHCAPLLAVAGAFMPAVLYITGHFSRKLIIQEPRAKKLKSEKQHLIPPKPSETSTRTLCTRKLWLHPHNSEQVQDLSPPQMKIFRAPQGFQGSDSARSRLRRRACTIARPRGGLNLGGGEGREGEALRPRGEGTSLPSSPQALSHHRPGSVEPAFPGRAAARLRMRGPGRVSRERAAPEEAGQGRGHERRRLLGAGSHRRGSDGSRCCGRAPHPSESG</sequence>
<feature type="region of interest" description="Disordered" evidence="1">
    <location>
        <begin position="208"/>
        <end position="321"/>
    </location>
</feature>
<dbReference type="EMBL" id="OX459969">
    <property type="protein sequence ID" value="CAI9172707.1"/>
    <property type="molecule type" value="Genomic_DNA"/>
</dbReference>
<accession>A0ABN8ZIW4</accession>
<reference evidence="2" key="1">
    <citation type="submission" date="2023-04" db="EMBL/GenBank/DDBJ databases">
        <authorList>
            <consortium name="ELIXIR-Norway"/>
        </authorList>
    </citation>
    <scope>NUCLEOTIDE SEQUENCE [LARGE SCALE GENOMIC DNA]</scope>
</reference>
<proteinExistence type="predicted"/>
<organism evidence="2 3">
    <name type="scientific">Rangifer tarandus platyrhynchus</name>
    <name type="common">Svalbard reindeer</name>
    <dbReference type="NCBI Taxonomy" id="3082113"/>
    <lineage>
        <taxon>Eukaryota</taxon>
        <taxon>Metazoa</taxon>
        <taxon>Chordata</taxon>
        <taxon>Craniata</taxon>
        <taxon>Vertebrata</taxon>
        <taxon>Euteleostomi</taxon>
        <taxon>Mammalia</taxon>
        <taxon>Eutheria</taxon>
        <taxon>Laurasiatheria</taxon>
        <taxon>Artiodactyla</taxon>
        <taxon>Ruminantia</taxon>
        <taxon>Pecora</taxon>
        <taxon>Cervidae</taxon>
        <taxon>Odocoileinae</taxon>
        <taxon>Rangifer</taxon>
    </lineage>
</organism>
<feature type="compositionally biased region" description="Basic and acidic residues" evidence="1">
    <location>
        <begin position="223"/>
        <end position="234"/>
    </location>
</feature>
<evidence type="ECO:0000256" key="1">
    <source>
        <dbReference type="SAM" id="MobiDB-lite"/>
    </source>
</evidence>
<dbReference type="Proteomes" id="UP001176941">
    <property type="component" value="Chromosome 33"/>
</dbReference>